<comment type="caution">
    <text evidence="6">The sequence shown here is derived from an EMBL/GenBank/DDBJ whole genome shotgun (WGS) entry which is preliminary data.</text>
</comment>
<evidence type="ECO:0000256" key="1">
    <source>
        <dbReference type="ARBA" id="ARBA00022723"/>
    </source>
</evidence>
<name>A0A8J4XRY7_CHIOP</name>
<dbReference type="AlphaFoldDB" id="A0A8J4XRY7"/>
<evidence type="ECO:0000256" key="3">
    <source>
        <dbReference type="ARBA" id="ARBA00022833"/>
    </source>
</evidence>
<feature type="region of interest" description="Disordered" evidence="4">
    <location>
        <begin position="295"/>
        <end position="371"/>
    </location>
</feature>
<dbReference type="PROSITE" id="PS00518">
    <property type="entry name" value="ZF_RING_1"/>
    <property type="match status" value="1"/>
</dbReference>
<evidence type="ECO:0000313" key="7">
    <source>
        <dbReference type="Proteomes" id="UP000770661"/>
    </source>
</evidence>
<keyword evidence="7" id="KW-1185">Reference proteome</keyword>
<feature type="compositionally biased region" description="Low complexity" evidence="4">
    <location>
        <begin position="104"/>
        <end position="118"/>
    </location>
</feature>
<dbReference type="InterPro" id="IPR017907">
    <property type="entry name" value="Znf_RING_CS"/>
</dbReference>
<accession>A0A8J4XRY7</accession>
<feature type="compositionally biased region" description="Basic and acidic residues" evidence="4">
    <location>
        <begin position="339"/>
        <end position="352"/>
    </location>
</feature>
<gene>
    <name evidence="6" type="ORF">GWK47_016336</name>
</gene>
<feature type="region of interest" description="Disordered" evidence="4">
    <location>
        <begin position="385"/>
        <end position="404"/>
    </location>
</feature>
<protein>
    <recommendedName>
        <fullName evidence="5">RING-type domain-containing protein</fullName>
    </recommendedName>
</protein>
<dbReference type="EMBL" id="JACEEZ010021522">
    <property type="protein sequence ID" value="KAG0713393.1"/>
    <property type="molecule type" value="Genomic_DNA"/>
</dbReference>
<dbReference type="SMART" id="SM00184">
    <property type="entry name" value="RING"/>
    <property type="match status" value="1"/>
</dbReference>
<evidence type="ECO:0000313" key="6">
    <source>
        <dbReference type="EMBL" id="KAG0713393.1"/>
    </source>
</evidence>
<feature type="compositionally biased region" description="Basic residues" evidence="4">
    <location>
        <begin position="440"/>
        <end position="452"/>
    </location>
</feature>
<dbReference type="InterPro" id="IPR013083">
    <property type="entry name" value="Znf_RING/FYVE/PHD"/>
</dbReference>
<sequence>MLVAVLTLEGTTCYQSTGNAVEPRACNGGAPQEGAQVRIARARPSIRLPPDGAPEGEVPPVSCPVCLEAWNTSDRLPKFLSCHHSVCVTCAGRLQRPVPPAPSAPSRRTSPSTPTSPLARLIANRVSTVSVSEPTKGEETFQEELVERANEAKRWAQGRAGEYRRQVEVYRWLCGLLRHAHGRVLDSLTHAQHTHRRLHHHSQDLQALVKRGEALQKSQEQEEQVVEQLVRAVEEVEERQRAVAGEADFVELLQKFPVMSTHKGPRGYNQARVVLEANESVMLSFCGEEEIHNDACSRRGSGAKDTGRSSRSNSLTDGSRRKATSRQMVRTRSLLHTKGKSEHLLDPGDASDHLPSPSRTSTPTSRRSAMGVFDNTDVYEEEASLSLNTQTASTPQPPRSKKYLNKEFDLSPSDVPSASCQDTDACRQALEDEYNEPSRPRGRRGRGSRRRRADRENRPSGHRRAIQKICVLM</sequence>
<feature type="domain" description="RING-type" evidence="5">
    <location>
        <begin position="63"/>
        <end position="119"/>
    </location>
</feature>
<keyword evidence="1" id="KW-0479">Metal-binding</keyword>
<feature type="compositionally biased region" description="Polar residues" evidence="4">
    <location>
        <begin position="385"/>
        <end position="394"/>
    </location>
</feature>
<organism evidence="6 7">
    <name type="scientific">Chionoecetes opilio</name>
    <name type="common">Atlantic snow crab</name>
    <name type="synonym">Cancer opilio</name>
    <dbReference type="NCBI Taxonomy" id="41210"/>
    <lineage>
        <taxon>Eukaryota</taxon>
        <taxon>Metazoa</taxon>
        <taxon>Ecdysozoa</taxon>
        <taxon>Arthropoda</taxon>
        <taxon>Crustacea</taxon>
        <taxon>Multicrustacea</taxon>
        <taxon>Malacostraca</taxon>
        <taxon>Eumalacostraca</taxon>
        <taxon>Eucarida</taxon>
        <taxon>Decapoda</taxon>
        <taxon>Pleocyemata</taxon>
        <taxon>Brachyura</taxon>
        <taxon>Eubrachyura</taxon>
        <taxon>Majoidea</taxon>
        <taxon>Majidae</taxon>
        <taxon>Chionoecetes</taxon>
    </lineage>
</organism>
<keyword evidence="3" id="KW-0862">Zinc</keyword>
<proteinExistence type="predicted"/>
<dbReference type="InterPro" id="IPR001841">
    <property type="entry name" value="Znf_RING"/>
</dbReference>
<evidence type="ECO:0000259" key="5">
    <source>
        <dbReference type="SMART" id="SM00184"/>
    </source>
</evidence>
<dbReference type="GO" id="GO:0008270">
    <property type="term" value="F:zinc ion binding"/>
    <property type="evidence" value="ECO:0007669"/>
    <property type="project" value="UniProtKB-KW"/>
</dbReference>
<evidence type="ECO:0000256" key="2">
    <source>
        <dbReference type="ARBA" id="ARBA00022771"/>
    </source>
</evidence>
<dbReference type="Proteomes" id="UP000770661">
    <property type="component" value="Unassembled WGS sequence"/>
</dbReference>
<feature type="region of interest" description="Disordered" evidence="4">
    <location>
        <begin position="431"/>
        <end position="464"/>
    </location>
</feature>
<keyword evidence="2" id="KW-0863">Zinc-finger</keyword>
<evidence type="ECO:0000256" key="4">
    <source>
        <dbReference type="SAM" id="MobiDB-lite"/>
    </source>
</evidence>
<reference evidence="6" key="1">
    <citation type="submission" date="2020-07" db="EMBL/GenBank/DDBJ databases">
        <title>The High-quality genome of the commercially important snow crab, Chionoecetes opilio.</title>
        <authorList>
            <person name="Jeong J.-H."/>
            <person name="Ryu S."/>
        </authorList>
    </citation>
    <scope>NUCLEOTIDE SEQUENCE</scope>
    <source>
        <strain evidence="6">MADBK_172401_WGS</strain>
        <tissue evidence="6">Digestive gland</tissue>
    </source>
</reference>
<dbReference type="Gene3D" id="3.30.40.10">
    <property type="entry name" value="Zinc/RING finger domain, C3HC4 (zinc finger)"/>
    <property type="match status" value="1"/>
</dbReference>
<feature type="region of interest" description="Disordered" evidence="4">
    <location>
        <begin position="97"/>
        <end position="118"/>
    </location>
</feature>
<dbReference type="OrthoDB" id="264520at2759"/>
<dbReference type="SUPFAM" id="SSF57850">
    <property type="entry name" value="RING/U-box"/>
    <property type="match status" value="1"/>
</dbReference>
<feature type="compositionally biased region" description="Low complexity" evidence="4">
    <location>
        <begin position="355"/>
        <end position="368"/>
    </location>
</feature>